<name>A0AAD7XE10_9APHY</name>
<feature type="region of interest" description="Disordered" evidence="1">
    <location>
        <begin position="243"/>
        <end position="268"/>
    </location>
</feature>
<evidence type="ECO:0008006" key="4">
    <source>
        <dbReference type="Google" id="ProtNLM"/>
    </source>
</evidence>
<comment type="caution">
    <text evidence="2">The sequence shown here is derived from an EMBL/GenBank/DDBJ whole genome shotgun (WGS) entry which is preliminary data.</text>
</comment>
<evidence type="ECO:0000313" key="3">
    <source>
        <dbReference type="Proteomes" id="UP001215151"/>
    </source>
</evidence>
<evidence type="ECO:0000256" key="1">
    <source>
        <dbReference type="SAM" id="MobiDB-lite"/>
    </source>
</evidence>
<protein>
    <recommendedName>
        <fullName evidence="4">Retrotransposon gag domain-containing protein</fullName>
    </recommendedName>
</protein>
<reference evidence="2" key="1">
    <citation type="submission" date="2022-11" db="EMBL/GenBank/DDBJ databases">
        <title>Genome Sequence of Cubamyces cubensis.</title>
        <authorList>
            <person name="Buettner E."/>
        </authorList>
    </citation>
    <scope>NUCLEOTIDE SEQUENCE</scope>
    <source>
        <strain evidence="2">MPL-01</strain>
    </source>
</reference>
<sequence>MSVPPNPGYDVVRTVAAGANSYQDSLSNCLRRNIEFKVGSRLPALPDGVKQPKVDNPSKYRGKHDHKAFYTWLDGYLSWLRAYNICGEETDKMRVQLMRNYVTGPAEEWFMAEVDHLDITHRPQFQEVVCAMHRHFVHVTTAAKATKDSEQCRYRSSEGVDRFVAEIKKYAGRMVQSPSDYNIARKFVYGLPTDIFEVVVVHRGLRPEFYHINEIAVYALSHTNLDWYLDMAESVQVSGNGLAKSHVPDLSKRMTEQQRDHQRGTDAQSVSFSLSPIMVGVSFDLPLAVQHAIPRDVQPDQIPRCPVVAYGLDHHVFSDPTVSSRIGYDQSR</sequence>
<proteinExistence type="predicted"/>
<organism evidence="2 3">
    <name type="scientific">Trametes cubensis</name>
    <dbReference type="NCBI Taxonomy" id="1111947"/>
    <lineage>
        <taxon>Eukaryota</taxon>
        <taxon>Fungi</taxon>
        <taxon>Dikarya</taxon>
        <taxon>Basidiomycota</taxon>
        <taxon>Agaricomycotina</taxon>
        <taxon>Agaricomycetes</taxon>
        <taxon>Polyporales</taxon>
        <taxon>Polyporaceae</taxon>
        <taxon>Trametes</taxon>
    </lineage>
</organism>
<dbReference type="EMBL" id="JAPEVG010000004">
    <property type="protein sequence ID" value="KAJ8501831.1"/>
    <property type="molecule type" value="Genomic_DNA"/>
</dbReference>
<gene>
    <name evidence="2" type="ORF">ONZ51_g376</name>
</gene>
<accession>A0AAD7XE10</accession>
<dbReference type="AlphaFoldDB" id="A0AAD7XE10"/>
<evidence type="ECO:0000313" key="2">
    <source>
        <dbReference type="EMBL" id="KAJ8501831.1"/>
    </source>
</evidence>
<feature type="compositionally biased region" description="Basic and acidic residues" evidence="1">
    <location>
        <begin position="246"/>
        <end position="264"/>
    </location>
</feature>
<keyword evidence="3" id="KW-1185">Reference proteome</keyword>
<dbReference type="Proteomes" id="UP001215151">
    <property type="component" value="Unassembled WGS sequence"/>
</dbReference>